<feature type="transmembrane region" description="Helical" evidence="8">
    <location>
        <begin position="177"/>
        <end position="195"/>
    </location>
</feature>
<proteinExistence type="inferred from homology"/>
<evidence type="ECO:0000256" key="8">
    <source>
        <dbReference type="SAM" id="Phobius"/>
    </source>
</evidence>
<keyword evidence="7 8" id="KW-0472">Membrane</keyword>
<evidence type="ECO:0000256" key="1">
    <source>
        <dbReference type="ARBA" id="ARBA00004651"/>
    </source>
</evidence>
<evidence type="ECO:0000256" key="6">
    <source>
        <dbReference type="ARBA" id="ARBA00022989"/>
    </source>
</evidence>
<comment type="caution">
    <text evidence="9">The sequence shown here is derived from an EMBL/GenBank/DDBJ whole genome shotgun (WGS) entry which is preliminary data.</text>
</comment>
<evidence type="ECO:0008006" key="11">
    <source>
        <dbReference type="Google" id="ProtNLM"/>
    </source>
</evidence>
<evidence type="ECO:0000313" key="9">
    <source>
        <dbReference type="EMBL" id="KPV39914.1"/>
    </source>
</evidence>
<reference evidence="9 10" key="1">
    <citation type="submission" date="2015-09" db="EMBL/GenBank/DDBJ databases">
        <title>Draft genome sequence of Alicyclobacillus ferrooxydans DSM 22381.</title>
        <authorList>
            <person name="Hemp J."/>
        </authorList>
    </citation>
    <scope>NUCLEOTIDE SEQUENCE [LARGE SCALE GENOMIC DNA]</scope>
    <source>
        <strain evidence="9 10">TC-34</strain>
    </source>
</reference>
<feature type="transmembrane region" description="Helical" evidence="8">
    <location>
        <begin position="20"/>
        <end position="44"/>
    </location>
</feature>
<keyword evidence="6 8" id="KW-1133">Transmembrane helix</keyword>
<dbReference type="Pfam" id="PF03591">
    <property type="entry name" value="AzlC"/>
    <property type="match status" value="1"/>
</dbReference>
<comment type="subcellular location">
    <subcellularLocation>
        <location evidence="1">Cell membrane</location>
        <topology evidence="1">Multi-pass membrane protein</topology>
    </subcellularLocation>
</comment>
<protein>
    <recommendedName>
        <fullName evidence="11">Branched-chain amino acid ABC transporter permease</fullName>
    </recommendedName>
</protein>
<name>A0A0P9CLL2_9BACL</name>
<dbReference type="EMBL" id="LJCO01000100">
    <property type="protein sequence ID" value="KPV39914.1"/>
    <property type="molecule type" value="Genomic_DNA"/>
</dbReference>
<evidence type="ECO:0000256" key="5">
    <source>
        <dbReference type="ARBA" id="ARBA00022692"/>
    </source>
</evidence>
<evidence type="ECO:0000256" key="3">
    <source>
        <dbReference type="ARBA" id="ARBA00022448"/>
    </source>
</evidence>
<evidence type="ECO:0000313" key="10">
    <source>
        <dbReference type="Proteomes" id="UP000050482"/>
    </source>
</evidence>
<evidence type="ECO:0000256" key="4">
    <source>
        <dbReference type="ARBA" id="ARBA00022475"/>
    </source>
</evidence>
<dbReference type="PANTHER" id="PTHR34979">
    <property type="entry name" value="INNER MEMBRANE PROTEIN YGAZ"/>
    <property type="match status" value="1"/>
</dbReference>
<feature type="transmembrane region" description="Helical" evidence="8">
    <location>
        <begin position="56"/>
        <end position="76"/>
    </location>
</feature>
<feature type="transmembrane region" description="Helical" evidence="8">
    <location>
        <begin position="215"/>
        <end position="235"/>
    </location>
</feature>
<gene>
    <name evidence="9" type="ORF">AN477_22025</name>
</gene>
<keyword evidence="4" id="KW-1003">Cell membrane</keyword>
<keyword evidence="3" id="KW-0813">Transport</keyword>
<dbReference type="GO" id="GO:0005886">
    <property type="term" value="C:plasma membrane"/>
    <property type="evidence" value="ECO:0007669"/>
    <property type="project" value="UniProtKB-SubCell"/>
</dbReference>
<dbReference type="GO" id="GO:1903785">
    <property type="term" value="P:L-valine transmembrane transport"/>
    <property type="evidence" value="ECO:0007669"/>
    <property type="project" value="TreeGrafter"/>
</dbReference>
<comment type="similarity">
    <text evidence="2">Belongs to the AzlC family.</text>
</comment>
<keyword evidence="5 8" id="KW-0812">Transmembrane</keyword>
<accession>A0A0P9CLL2</accession>
<dbReference type="STRING" id="471514.AN477_22025"/>
<evidence type="ECO:0000256" key="7">
    <source>
        <dbReference type="ARBA" id="ARBA00023136"/>
    </source>
</evidence>
<dbReference type="PATRIC" id="fig|471514.4.peg.3846"/>
<dbReference type="PANTHER" id="PTHR34979:SF1">
    <property type="entry name" value="INNER MEMBRANE PROTEIN YGAZ"/>
    <property type="match status" value="1"/>
</dbReference>
<organism evidence="9 10">
    <name type="scientific">Alicyclobacillus ferrooxydans</name>
    <dbReference type="NCBI Taxonomy" id="471514"/>
    <lineage>
        <taxon>Bacteria</taxon>
        <taxon>Bacillati</taxon>
        <taxon>Bacillota</taxon>
        <taxon>Bacilli</taxon>
        <taxon>Bacillales</taxon>
        <taxon>Alicyclobacillaceae</taxon>
        <taxon>Alicyclobacillus</taxon>
    </lineage>
</organism>
<dbReference type="InterPro" id="IPR011606">
    <property type="entry name" value="Brnchd-chn_aa_trnsp_permease"/>
</dbReference>
<evidence type="ECO:0000256" key="2">
    <source>
        <dbReference type="ARBA" id="ARBA00010735"/>
    </source>
</evidence>
<feature type="transmembrane region" description="Helical" evidence="8">
    <location>
        <begin position="143"/>
        <end position="165"/>
    </location>
</feature>
<keyword evidence="10" id="KW-1185">Reference proteome</keyword>
<dbReference type="Proteomes" id="UP000050482">
    <property type="component" value="Unassembled WGS sequence"/>
</dbReference>
<dbReference type="OrthoDB" id="3177005at2"/>
<sequence length="237" mass="24928">MPFSISSVRLPREQPTRNDFTTALTKSAPLSVSVFTYGLAYGALAHSTNHLGLVQSLAMSVFVFAGASQFTILALLKQGTAFWAIVSSVFLLNSRQILYGLSLGQYLTKVKHGALPFLSHGLTDESYSVSILTAKEQELSSSFFAGAGTAIFVPWLISSALGYLIGSMIADPAKFGLDFAYTAAFMGLLGAQITSSMRLLTVALAGLAAAAAAHWYGTSGAVFAGAVVSFMVGVMEK</sequence>
<dbReference type="AlphaFoldDB" id="A0A0P9CLL2"/>